<feature type="domain" description="NAC" evidence="5">
    <location>
        <begin position="54"/>
        <end position="207"/>
    </location>
</feature>
<name>A0A9D5CL12_9LILI</name>
<dbReference type="InterPro" id="IPR003441">
    <property type="entry name" value="NAC-dom"/>
</dbReference>
<organism evidence="6 7">
    <name type="scientific">Dioscorea zingiberensis</name>
    <dbReference type="NCBI Taxonomy" id="325984"/>
    <lineage>
        <taxon>Eukaryota</taxon>
        <taxon>Viridiplantae</taxon>
        <taxon>Streptophyta</taxon>
        <taxon>Embryophyta</taxon>
        <taxon>Tracheophyta</taxon>
        <taxon>Spermatophyta</taxon>
        <taxon>Magnoliopsida</taxon>
        <taxon>Liliopsida</taxon>
        <taxon>Dioscoreales</taxon>
        <taxon>Dioscoreaceae</taxon>
        <taxon>Dioscorea</taxon>
    </lineage>
</organism>
<sequence length="1029" mass="115063">MEDELDLMPLGKRQRALLSIKSSSPTAVSSTPACSGGVSVGPVLNEVLEKWPGLPRGVKFDPSDEDLVWHLLAKAGKGKDMPHPFINMFVNSLDDETAIGYNHPESVLGVKKDGNPSYFFHRALKTQCQSRKKMHNDNYGNFCWNKVGKAKPLLVDGIYPGCKKIMALHVNEKNDGIPEKTNWVMHQYHLGEEEFEGELVLSKIFYQQRPKTSKEDAQDMVSDSLGAVLSEVEPLLGAELVGSESHNENQHPDINYVLKPAQISACCAIGGTNSAYFEQQKIDCGNHPEPFASGEEKYIRSCEYNQSQISWCDSSEDARRCQKDASPRSSIQQVNDVSKCKKHLIVKKQARKEFYGYSAEKDAPMSISTSNPNSSESVITQSQLVADQILSIADNKKSNITVQSIHCAESKEIDQILSYQASISDVKYPQTSSGPQTCNTSKTNEFVFLRNDTCAIEKNIGSSCMLSEARSHSDSLSSMIHVSLESRDETRISDANLSSNQELKSENINDDSLLLDPVLPALPFKVKQEPSEGEADSIHDAHNDIGTHYMSVDNHSQDNHLSGGRNPQNCLSVSGLILERTCVDTQCSAKAANYPDNILLDKGNLPAETVNICYFHGPHPEEQNLKVADKLSNSASSNLIGKVKFEPLENLTLVPCQKALPSFLDQSMQREEVKMELADDNSVDIDNIPLIERMKMRRSLTVPGIDCRAKERCSQPAAFHAPSFDSVNSENVQRKCFALRKKRKKTATDSVEKALEEDAPGLLEVLLDKGITVGEIKLYGDANDADDPIDVSLDENSFEDLERVITKFCSEHSSLFKFPSVRHIRGSKVDYCLPCLISLIEQTRYLRFRNNPVEWGWCRDLQSFIFVFEKHNRIVLERPEYGYATYFFELVDSLPIDWQVRRLVIAMKLTSCSRTAIIENKTIPIEDLTEGEARVLKDYGWKPNSGLGSMLNYCDRVVHDKRNDSFISEWRTRIGKLLMQGYDGGRTVLANLPKKVVEYMGNGNLEVKLEPEKLVEPAGNSYLVTKLEG</sequence>
<dbReference type="PROSITE" id="PS51005">
    <property type="entry name" value="NAC"/>
    <property type="match status" value="1"/>
</dbReference>
<protein>
    <recommendedName>
        <fullName evidence="5">NAC domain-containing protein</fullName>
    </recommendedName>
</protein>
<dbReference type="PANTHER" id="PTHR47871:SF2">
    <property type="entry name" value="OS03G0221300 PROTEIN"/>
    <property type="match status" value="1"/>
</dbReference>
<keyword evidence="2" id="KW-0238">DNA-binding</keyword>
<dbReference type="InterPro" id="IPR036093">
    <property type="entry name" value="NAC_dom_sf"/>
</dbReference>
<reference evidence="6" key="2">
    <citation type="journal article" date="2022" name="Hortic Res">
        <title>The genome of Dioscorea zingiberensis sheds light on the biosynthesis, origin and evolution of the medicinally important diosgenin saponins.</title>
        <authorList>
            <person name="Li Y."/>
            <person name="Tan C."/>
            <person name="Li Z."/>
            <person name="Guo J."/>
            <person name="Li S."/>
            <person name="Chen X."/>
            <person name="Wang C."/>
            <person name="Dai X."/>
            <person name="Yang H."/>
            <person name="Song W."/>
            <person name="Hou L."/>
            <person name="Xu J."/>
            <person name="Tong Z."/>
            <person name="Xu A."/>
            <person name="Yuan X."/>
            <person name="Wang W."/>
            <person name="Yang Q."/>
            <person name="Chen L."/>
            <person name="Sun Z."/>
            <person name="Wang K."/>
            <person name="Pan B."/>
            <person name="Chen J."/>
            <person name="Bao Y."/>
            <person name="Liu F."/>
            <person name="Qi X."/>
            <person name="Gang D.R."/>
            <person name="Wen J."/>
            <person name="Li J."/>
        </authorList>
    </citation>
    <scope>NUCLEOTIDE SEQUENCE</scope>
    <source>
        <strain evidence="6">Dzin_1.0</strain>
    </source>
</reference>
<dbReference type="PANTHER" id="PTHR47871">
    <property type="entry name" value="NAC DOMAIN-CONTAINING PROTEIN 8"/>
    <property type="match status" value="1"/>
</dbReference>
<keyword evidence="7" id="KW-1185">Reference proteome</keyword>
<evidence type="ECO:0000256" key="1">
    <source>
        <dbReference type="ARBA" id="ARBA00023015"/>
    </source>
</evidence>
<dbReference type="SUPFAM" id="SSF101941">
    <property type="entry name" value="NAC domain"/>
    <property type="match status" value="1"/>
</dbReference>
<dbReference type="GO" id="GO:0006355">
    <property type="term" value="P:regulation of DNA-templated transcription"/>
    <property type="evidence" value="ECO:0007669"/>
    <property type="project" value="InterPro"/>
</dbReference>
<dbReference type="Proteomes" id="UP001085076">
    <property type="component" value="Miscellaneous, Linkage group lg04"/>
</dbReference>
<dbReference type="OrthoDB" id="2021147at2759"/>
<dbReference type="EMBL" id="JAGGNH010000004">
    <property type="protein sequence ID" value="KAJ0974924.1"/>
    <property type="molecule type" value="Genomic_DNA"/>
</dbReference>
<keyword evidence="4" id="KW-0539">Nucleus</keyword>
<proteinExistence type="predicted"/>
<gene>
    <name evidence="6" type="ORF">J5N97_016889</name>
</gene>
<evidence type="ECO:0000256" key="2">
    <source>
        <dbReference type="ARBA" id="ARBA00023125"/>
    </source>
</evidence>
<evidence type="ECO:0000256" key="3">
    <source>
        <dbReference type="ARBA" id="ARBA00023163"/>
    </source>
</evidence>
<evidence type="ECO:0000313" key="7">
    <source>
        <dbReference type="Proteomes" id="UP001085076"/>
    </source>
</evidence>
<evidence type="ECO:0000259" key="5">
    <source>
        <dbReference type="PROSITE" id="PS51005"/>
    </source>
</evidence>
<reference evidence="6" key="1">
    <citation type="submission" date="2021-03" db="EMBL/GenBank/DDBJ databases">
        <authorList>
            <person name="Li Z."/>
            <person name="Yang C."/>
        </authorList>
    </citation>
    <scope>NUCLEOTIDE SEQUENCE</scope>
    <source>
        <strain evidence="6">Dzin_1.0</strain>
        <tissue evidence="6">Leaf</tissue>
    </source>
</reference>
<evidence type="ECO:0000256" key="4">
    <source>
        <dbReference type="ARBA" id="ARBA00023242"/>
    </source>
</evidence>
<evidence type="ECO:0000313" key="6">
    <source>
        <dbReference type="EMBL" id="KAJ0974924.1"/>
    </source>
</evidence>
<accession>A0A9D5CL12</accession>
<dbReference type="Pfam" id="PF02365">
    <property type="entry name" value="NAM"/>
    <property type="match status" value="1"/>
</dbReference>
<dbReference type="Gene3D" id="2.170.150.80">
    <property type="entry name" value="NAC domain"/>
    <property type="match status" value="1"/>
</dbReference>
<keyword evidence="1" id="KW-0805">Transcription regulation</keyword>
<dbReference type="GO" id="GO:0003677">
    <property type="term" value="F:DNA binding"/>
    <property type="evidence" value="ECO:0007669"/>
    <property type="project" value="UniProtKB-KW"/>
</dbReference>
<comment type="caution">
    <text evidence="6">The sequence shown here is derived from an EMBL/GenBank/DDBJ whole genome shotgun (WGS) entry which is preliminary data.</text>
</comment>
<dbReference type="AlphaFoldDB" id="A0A9D5CL12"/>
<keyword evidence="3" id="KW-0804">Transcription</keyword>